<dbReference type="RefSeq" id="WP_263125360.1">
    <property type="nucleotide sequence ID" value="NZ_CP106753.1"/>
</dbReference>
<accession>A0ABY6DQC9</accession>
<name>A0ABY6DQC9_9NEIS</name>
<sequence>MSTSELYLTDEEIAEFVADTKAETQTFYGYEDQEYGVCPYITFYVYHSKDDFLHVCHEVIELHQELQALIDSPYKKVYNSKTQAWVKATPEKLSREFLQHHAKLHADDGYESLWLGATDMESPAASARWAIFAVTPHASEMRYASIKITFRDNWYQNNKATWHAFVQRWVARLQPEQCYSGYEIGTTTIGVMGAYESDVMERICADHFYGLDIDHPQINGFHFNDDEDGYVNHACMGSGIRTPTWSFLLSPLWRTKLGKSVAEVKAQLAHPDIRISEIPYSIGKHNPNGEPALWIQLGELSLYPVDQGVPELPVLANALIKPIRCDLLQLFTLDPWADDPNPRFDFENGPLWMARFDADSNWPNASQRKPIQPAGQAYLGRCVAGGRCPKTGHWHTPAKENALTWFQQGDVMPDFPESTYGATIWYWNDDQG</sequence>
<proteinExistence type="predicted"/>
<reference evidence="1" key="1">
    <citation type="submission" date="2022-10" db="EMBL/GenBank/DDBJ databases">
        <title>Chitiniphilus purpureus sp. nov., a novel chitin-degrading bacterium isolated from crawfish pond sediment.</title>
        <authorList>
            <person name="Li K."/>
        </authorList>
    </citation>
    <scope>NUCLEOTIDE SEQUENCE</scope>
    <source>
        <strain evidence="1">CD1</strain>
    </source>
</reference>
<gene>
    <name evidence="1" type="ORF">N8I74_02580</name>
</gene>
<evidence type="ECO:0000313" key="1">
    <source>
        <dbReference type="EMBL" id="UXY15923.1"/>
    </source>
</evidence>
<evidence type="ECO:0008006" key="3">
    <source>
        <dbReference type="Google" id="ProtNLM"/>
    </source>
</evidence>
<organism evidence="1 2">
    <name type="scientific">Chitiniphilus purpureus</name>
    <dbReference type="NCBI Taxonomy" id="2981137"/>
    <lineage>
        <taxon>Bacteria</taxon>
        <taxon>Pseudomonadati</taxon>
        <taxon>Pseudomonadota</taxon>
        <taxon>Betaproteobacteria</taxon>
        <taxon>Neisseriales</taxon>
        <taxon>Chitinibacteraceae</taxon>
        <taxon>Chitiniphilus</taxon>
    </lineage>
</organism>
<dbReference type="EMBL" id="CP106753">
    <property type="protein sequence ID" value="UXY15923.1"/>
    <property type="molecule type" value="Genomic_DNA"/>
</dbReference>
<dbReference type="Proteomes" id="UP001061302">
    <property type="component" value="Chromosome"/>
</dbReference>
<evidence type="ECO:0000313" key="2">
    <source>
        <dbReference type="Proteomes" id="UP001061302"/>
    </source>
</evidence>
<keyword evidence="2" id="KW-1185">Reference proteome</keyword>
<protein>
    <recommendedName>
        <fullName evidence="3">DUF3396 domain-containing protein</fullName>
    </recommendedName>
</protein>